<keyword evidence="1" id="KW-0812">Transmembrane</keyword>
<evidence type="ECO:0000313" key="2">
    <source>
        <dbReference type="EMBL" id="KMW59724.1"/>
    </source>
</evidence>
<organism evidence="2 3">
    <name type="scientific">Candidatus Rhodobacter oscarellae</name>
    <dbReference type="NCBI Taxonomy" id="1675527"/>
    <lineage>
        <taxon>Bacteria</taxon>
        <taxon>Pseudomonadati</taxon>
        <taxon>Pseudomonadota</taxon>
        <taxon>Alphaproteobacteria</taxon>
        <taxon>Rhodobacterales</taxon>
        <taxon>Rhodobacter group</taxon>
        <taxon>Rhodobacter</taxon>
    </lineage>
</organism>
<keyword evidence="3" id="KW-1185">Reference proteome</keyword>
<name>A0A0J9EDC2_9RHOB</name>
<dbReference type="EMBL" id="LFTY01000002">
    <property type="protein sequence ID" value="KMW59724.1"/>
    <property type="molecule type" value="Genomic_DNA"/>
</dbReference>
<keyword evidence="1" id="KW-1133">Transmembrane helix</keyword>
<reference evidence="2 3" key="1">
    <citation type="submission" date="2015-06" db="EMBL/GenBank/DDBJ databases">
        <title>Draft genome sequence of an Alphaproteobacteria species associated to the Mediterranean sponge Oscarella lobularis.</title>
        <authorList>
            <person name="Jourda C."/>
            <person name="Santini S."/>
            <person name="Claverie J.-M."/>
        </authorList>
    </citation>
    <scope>NUCLEOTIDE SEQUENCE [LARGE SCALE GENOMIC DNA]</scope>
    <source>
        <strain evidence="2">IGS</strain>
    </source>
</reference>
<evidence type="ECO:0000313" key="3">
    <source>
        <dbReference type="Proteomes" id="UP000037178"/>
    </source>
</evidence>
<dbReference type="Proteomes" id="UP000037178">
    <property type="component" value="Unassembled WGS sequence"/>
</dbReference>
<proteinExistence type="predicted"/>
<protein>
    <submittedName>
        <fullName evidence="2">Uncharacterized protein</fullName>
    </submittedName>
</protein>
<feature type="transmembrane region" description="Helical" evidence="1">
    <location>
        <begin position="29"/>
        <end position="47"/>
    </location>
</feature>
<gene>
    <name evidence="2" type="ORF">AIOL_004707</name>
</gene>
<sequence length="65" mass="6467">MSSIAGLCLAALVFSYLGALHPAGDLVAIAAPALGLFGLFAAGLLWGRAGKVLTCVFAVLLAQHG</sequence>
<keyword evidence="1" id="KW-0472">Membrane</keyword>
<dbReference type="STRING" id="1675527.AIOL_004707"/>
<comment type="caution">
    <text evidence="2">The sequence shown here is derived from an EMBL/GenBank/DDBJ whole genome shotgun (WGS) entry which is preliminary data.</text>
</comment>
<dbReference type="PATRIC" id="fig|1675527.3.peg.4941"/>
<dbReference type="AlphaFoldDB" id="A0A0J9EDC2"/>
<evidence type="ECO:0000256" key="1">
    <source>
        <dbReference type="SAM" id="Phobius"/>
    </source>
</evidence>
<accession>A0A0J9EDC2</accession>